<feature type="region of interest" description="Disordered" evidence="1">
    <location>
        <begin position="24"/>
        <end position="71"/>
    </location>
</feature>
<dbReference type="RefSeq" id="WP_131172373.1">
    <property type="nucleotide sequence ID" value="NZ_FXTL01000011.1"/>
</dbReference>
<feature type="signal peptide" evidence="2">
    <location>
        <begin position="1"/>
        <end position="21"/>
    </location>
</feature>
<evidence type="ECO:0000313" key="4">
    <source>
        <dbReference type="Proteomes" id="UP000291933"/>
    </source>
</evidence>
<dbReference type="PROSITE" id="PS51257">
    <property type="entry name" value="PROKAR_LIPOPROTEIN"/>
    <property type="match status" value="1"/>
</dbReference>
<dbReference type="EMBL" id="SDMR01000011">
    <property type="protein sequence ID" value="TBT94671.1"/>
    <property type="molecule type" value="Genomic_DNA"/>
</dbReference>
<organism evidence="3 4">
    <name type="scientific">Propioniciclava tarda</name>
    <dbReference type="NCBI Taxonomy" id="433330"/>
    <lineage>
        <taxon>Bacteria</taxon>
        <taxon>Bacillati</taxon>
        <taxon>Actinomycetota</taxon>
        <taxon>Actinomycetes</taxon>
        <taxon>Propionibacteriales</taxon>
        <taxon>Propionibacteriaceae</taxon>
        <taxon>Propioniciclava</taxon>
    </lineage>
</organism>
<dbReference type="AlphaFoldDB" id="A0A4V2JT30"/>
<gene>
    <name evidence="3" type="ORF">ET996_09750</name>
</gene>
<reference evidence="3 4" key="1">
    <citation type="submission" date="2019-01" db="EMBL/GenBank/DDBJ databases">
        <title>Lactibacter flavus gen. nov., sp. nov., a novel bacterium of the family Propionibacteriaceae isolated from raw milk and dairy products.</title>
        <authorList>
            <person name="Huptas C."/>
            <person name="Wenning M."/>
            <person name="Breitenwieser F."/>
            <person name="Doll E."/>
            <person name="Von Neubeck M."/>
            <person name="Busse H.-J."/>
            <person name="Scherer S."/>
        </authorList>
    </citation>
    <scope>NUCLEOTIDE SEQUENCE [LARGE SCALE GENOMIC DNA]</scope>
    <source>
        <strain evidence="3 4">DSM 22130</strain>
    </source>
</reference>
<feature type="region of interest" description="Disordered" evidence="1">
    <location>
        <begin position="108"/>
        <end position="131"/>
    </location>
</feature>
<evidence type="ECO:0000256" key="2">
    <source>
        <dbReference type="SAM" id="SignalP"/>
    </source>
</evidence>
<accession>A0A4V2JT30</accession>
<comment type="caution">
    <text evidence="3">The sequence shown here is derived from an EMBL/GenBank/DDBJ whole genome shotgun (WGS) entry which is preliminary data.</text>
</comment>
<name>A0A4V2JT30_PROTD</name>
<feature type="compositionally biased region" description="Low complexity" evidence="1">
    <location>
        <begin position="38"/>
        <end position="71"/>
    </location>
</feature>
<evidence type="ECO:0008006" key="5">
    <source>
        <dbReference type="Google" id="ProtNLM"/>
    </source>
</evidence>
<dbReference type="OrthoDB" id="4425249at2"/>
<keyword evidence="4" id="KW-1185">Reference proteome</keyword>
<dbReference type="Proteomes" id="UP000291933">
    <property type="component" value="Unassembled WGS sequence"/>
</dbReference>
<keyword evidence="2" id="KW-0732">Signal</keyword>
<feature type="compositionally biased region" description="Pro residues" evidence="1">
    <location>
        <begin position="24"/>
        <end position="37"/>
    </location>
</feature>
<sequence>MTIQRLTGWACALVLLAGCQAAPGPAPSSAPAVPPSVPTVSISDASATATPSPGATTASPTPAPTPTASRSAVAAGEIIKLEVPEVGFAQPVTPLSSVKMGNAINPPLAAPGRPSVPVRVSDKGVQPSSTANDTTYLGCHTSAKHGADQYPCNVLIRSIKAGSTMLVTTDAGTLTYTVTKTRSIPKGQFASDAETWGIVGKRLVFVVCDIVDGTGNGANWVIYASVA</sequence>
<evidence type="ECO:0000313" key="3">
    <source>
        <dbReference type="EMBL" id="TBT94671.1"/>
    </source>
</evidence>
<proteinExistence type="predicted"/>
<evidence type="ECO:0000256" key="1">
    <source>
        <dbReference type="SAM" id="MobiDB-lite"/>
    </source>
</evidence>
<protein>
    <recommendedName>
        <fullName evidence="5">Sortase</fullName>
    </recommendedName>
</protein>
<feature type="chain" id="PRO_5020814637" description="Sortase" evidence="2">
    <location>
        <begin position="22"/>
        <end position="227"/>
    </location>
</feature>